<dbReference type="Gene3D" id="3.10.129.10">
    <property type="entry name" value="Hotdog Thioesterase"/>
    <property type="match status" value="1"/>
</dbReference>
<organism evidence="2 3">
    <name type="scientific">Paraglaciecola agarilytica NO2</name>
    <dbReference type="NCBI Taxonomy" id="1125747"/>
    <lineage>
        <taxon>Bacteria</taxon>
        <taxon>Pseudomonadati</taxon>
        <taxon>Pseudomonadota</taxon>
        <taxon>Gammaproteobacteria</taxon>
        <taxon>Alteromonadales</taxon>
        <taxon>Alteromonadaceae</taxon>
        <taxon>Paraglaciecola</taxon>
    </lineage>
</organism>
<evidence type="ECO:0000313" key="2">
    <source>
        <dbReference type="EMBL" id="GAC05575.1"/>
    </source>
</evidence>
<dbReference type="InterPro" id="IPR002539">
    <property type="entry name" value="MaoC-like_dom"/>
</dbReference>
<evidence type="ECO:0000313" key="3">
    <source>
        <dbReference type="Proteomes" id="UP000008372"/>
    </source>
</evidence>
<gene>
    <name evidence="2" type="ORF">GAGA_2736</name>
</gene>
<reference evidence="2 3" key="1">
    <citation type="journal article" date="2014" name="Environ. Microbiol.">
        <title>Comparative genomics of the marine bacterial genus Glaciecola reveals the high degree of genomic diversity and genomic characteristic for cold adaptation.</title>
        <authorList>
            <person name="Qin Q.L."/>
            <person name="Xie B.B."/>
            <person name="Yu Y."/>
            <person name="Shu Y.L."/>
            <person name="Rong J.C."/>
            <person name="Zhang Y.J."/>
            <person name="Zhao D.L."/>
            <person name="Chen X.L."/>
            <person name="Zhang X.Y."/>
            <person name="Chen B."/>
            <person name="Zhou B.C."/>
            <person name="Zhang Y.Z."/>
        </authorList>
    </citation>
    <scope>NUCLEOTIDE SEQUENCE [LARGE SCALE GENOMIC DNA]</scope>
    <source>
        <strain evidence="2 3">NO2</strain>
    </source>
</reference>
<protein>
    <submittedName>
        <fullName evidence="2">MaoC-like dehydratase</fullName>
    </submittedName>
</protein>
<name>A0ABQ0I8H0_9ALTE</name>
<feature type="domain" description="MaoC-like" evidence="1">
    <location>
        <begin position="198"/>
        <end position="282"/>
    </location>
</feature>
<dbReference type="InterPro" id="IPR029069">
    <property type="entry name" value="HotDog_dom_sf"/>
</dbReference>
<keyword evidence="3" id="KW-1185">Reference proteome</keyword>
<dbReference type="Proteomes" id="UP000008372">
    <property type="component" value="Unassembled WGS sequence"/>
</dbReference>
<sequence length="313" mass="35434">MITAVNSLPSFASIMFRAALKRDNRAQFPPTFERLPQKSLLFTPANLGYFSKEKVERFHRVTHWQGTFLHPCYLHVMSFPLHMMLMLEKEFPFSLLGLVHIHNEITQYRPIRADEACVFHSYFKEMSVHPKGVVFSIATDVRVNEALCWSSVSTNLYRDATLSASEQSANSASLKAQTECQCEGQRQESWHLGEGLGRKYARASGDYNPIHLTGLSAKLFGFNQAIAHGMWSKSRCLSALERIAPQVFEQSFNTQVQFIKPAMLPSDVQFSMCENSTETTQQKLAARRVFSLTSKGKHDGKRIPHLSGELIAL</sequence>
<dbReference type="InterPro" id="IPR003965">
    <property type="entry name" value="Fatty_acid_synthase"/>
</dbReference>
<accession>A0ABQ0I8H0</accession>
<dbReference type="RefSeq" id="WP_008304331.1">
    <property type="nucleotide sequence ID" value="NZ_BAEK01000038.1"/>
</dbReference>
<proteinExistence type="predicted"/>
<dbReference type="PANTHER" id="PTHR43841">
    <property type="entry name" value="3-HYDROXYACYL-THIOESTER DEHYDRATASE HTDX-RELATED"/>
    <property type="match status" value="1"/>
</dbReference>
<dbReference type="PRINTS" id="PR01483">
    <property type="entry name" value="FASYNTHASE"/>
</dbReference>
<comment type="caution">
    <text evidence="2">The sequence shown here is derived from an EMBL/GenBank/DDBJ whole genome shotgun (WGS) entry which is preliminary data.</text>
</comment>
<dbReference type="PANTHER" id="PTHR43841:SF1">
    <property type="entry name" value="3-HYDROXYACYL-THIOESTER DEHYDRATASE X"/>
    <property type="match status" value="1"/>
</dbReference>
<dbReference type="SUPFAM" id="SSF54637">
    <property type="entry name" value="Thioesterase/thiol ester dehydrase-isomerase"/>
    <property type="match status" value="2"/>
</dbReference>
<evidence type="ECO:0000259" key="1">
    <source>
        <dbReference type="Pfam" id="PF01575"/>
    </source>
</evidence>
<dbReference type="Pfam" id="PF01575">
    <property type="entry name" value="MaoC_dehydratas"/>
    <property type="match status" value="1"/>
</dbReference>
<dbReference type="EMBL" id="BAEK01000038">
    <property type="protein sequence ID" value="GAC05575.1"/>
    <property type="molecule type" value="Genomic_DNA"/>
</dbReference>